<name>A0ABR3Z496_9PEZI</name>
<reference evidence="2 3" key="1">
    <citation type="journal article" date="2024" name="IMA Fungus">
        <title>IMA Genome - F19 : A genome assembly and annotation guide to empower mycologists, including annotated draft genome sequences of Ceratocystis pirilliformis, Diaporthe australafricana, Fusarium ophioides, Paecilomyces lecythidis, and Sporothrix stenoceras.</title>
        <authorList>
            <person name="Aylward J."/>
            <person name="Wilson A.M."/>
            <person name="Visagie C.M."/>
            <person name="Spraker J."/>
            <person name="Barnes I."/>
            <person name="Buitendag C."/>
            <person name="Ceriani C."/>
            <person name="Del Mar Angel L."/>
            <person name="du Plessis D."/>
            <person name="Fuchs T."/>
            <person name="Gasser K."/>
            <person name="Kramer D."/>
            <person name="Li W."/>
            <person name="Munsamy K."/>
            <person name="Piso A."/>
            <person name="Price J.L."/>
            <person name="Sonnekus B."/>
            <person name="Thomas C."/>
            <person name="van der Nest A."/>
            <person name="van Dijk A."/>
            <person name="van Heerden A."/>
            <person name="van Vuuren N."/>
            <person name="Yilmaz N."/>
            <person name="Duong T.A."/>
            <person name="van der Merwe N.A."/>
            <person name="Wingfield M.J."/>
            <person name="Wingfield B.D."/>
        </authorList>
    </citation>
    <scope>NUCLEOTIDE SEQUENCE [LARGE SCALE GENOMIC DNA]</scope>
    <source>
        <strain evidence="2 3">CMW 5346</strain>
    </source>
</reference>
<accession>A0ABR3Z496</accession>
<organism evidence="2 3">
    <name type="scientific">Sporothrix stenoceras</name>
    <dbReference type="NCBI Taxonomy" id="5173"/>
    <lineage>
        <taxon>Eukaryota</taxon>
        <taxon>Fungi</taxon>
        <taxon>Dikarya</taxon>
        <taxon>Ascomycota</taxon>
        <taxon>Pezizomycotina</taxon>
        <taxon>Sordariomycetes</taxon>
        <taxon>Sordariomycetidae</taxon>
        <taxon>Ophiostomatales</taxon>
        <taxon>Ophiostomataceae</taxon>
        <taxon>Sporothrix</taxon>
    </lineage>
</organism>
<comment type="caution">
    <text evidence="2">The sequence shown here is derived from an EMBL/GenBank/DDBJ whole genome shotgun (WGS) entry which is preliminary data.</text>
</comment>
<evidence type="ECO:0000313" key="2">
    <source>
        <dbReference type="EMBL" id="KAL1895456.1"/>
    </source>
</evidence>
<proteinExistence type="predicted"/>
<evidence type="ECO:0000313" key="3">
    <source>
        <dbReference type="Proteomes" id="UP001583186"/>
    </source>
</evidence>
<dbReference type="InterPro" id="IPR036249">
    <property type="entry name" value="Thioredoxin-like_sf"/>
</dbReference>
<protein>
    <submittedName>
        <fullName evidence="2">Uncharacterized protein</fullName>
    </submittedName>
</protein>
<keyword evidence="3" id="KW-1185">Reference proteome</keyword>
<sequence length="292" mass="31355">MSFLRRLFRRKKPAPLVCSITLDDNGNPVGDDPNHQHTGACFVDFEPLALVELFQSQGCVSCPPAVPSIIKAATERPNRLLLTYNVTLFDHLGWKDTLASNGPGDQRQRAYVKRWGRNTLFTPQVVVNGLADASGAKGAGEVHETVDRARSGIQLPWHVYLDANDTELRIDSDAPGQHSHGHSHSHTTTETESTDGVPTTAAAAAPSTPVYDILVATYRSSDQNIKIGKGPNKGKKLPHHNAVIDITKAGQWQGGDLTVPLPVPKSAMHHGTEAVAFLQEGPGGPIIAAAKI</sequence>
<dbReference type="Proteomes" id="UP001583186">
    <property type="component" value="Unassembled WGS sequence"/>
</dbReference>
<evidence type="ECO:0000256" key="1">
    <source>
        <dbReference type="SAM" id="MobiDB-lite"/>
    </source>
</evidence>
<dbReference type="SUPFAM" id="SSF52833">
    <property type="entry name" value="Thioredoxin-like"/>
    <property type="match status" value="1"/>
</dbReference>
<dbReference type="PANTHER" id="PTHR36057">
    <property type="match status" value="1"/>
</dbReference>
<dbReference type="PANTHER" id="PTHR36057:SF1">
    <property type="entry name" value="LIPOPROTEIN LIPID ATTACHMENT SITE-LIKE PROTEIN, PUTATIVE (DUF1223)-RELATED"/>
    <property type="match status" value="1"/>
</dbReference>
<gene>
    <name evidence="2" type="ORF">Sste5346_005263</name>
</gene>
<dbReference type="InterPro" id="IPR010634">
    <property type="entry name" value="DUF1223"/>
</dbReference>
<dbReference type="EMBL" id="JAWCUI010000027">
    <property type="protein sequence ID" value="KAL1895456.1"/>
    <property type="molecule type" value="Genomic_DNA"/>
</dbReference>
<feature type="region of interest" description="Disordered" evidence="1">
    <location>
        <begin position="170"/>
        <end position="203"/>
    </location>
</feature>
<dbReference type="Pfam" id="PF06764">
    <property type="entry name" value="DUF1223"/>
    <property type="match status" value="2"/>
</dbReference>